<protein>
    <recommendedName>
        <fullName evidence="1">Lipoyl-binding domain-containing protein</fullName>
    </recommendedName>
</protein>
<dbReference type="AlphaFoldDB" id="A0A8X8Y350"/>
<evidence type="ECO:0000313" key="2">
    <source>
        <dbReference type="EMBL" id="KAG6425346.1"/>
    </source>
</evidence>
<dbReference type="Proteomes" id="UP000298416">
    <property type="component" value="Unassembled WGS sequence"/>
</dbReference>
<feature type="domain" description="Lipoyl-binding" evidence="1">
    <location>
        <begin position="228"/>
        <end position="299"/>
    </location>
</feature>
<reference evidence="2" key="2">
    <citation type="submission" date="2020-08" db="EMBL/GenBank/DDBJ databases">
        <title>Plant Genome Project.</title>
        <authorList>
            <person name="Zhang R.-G."/>
        </authorList>
    </citation>
    <scope>NUCLEOTIDE SEQUENCE</scope>
    <source>
        <strain evidence="2">Huo1</strain>
        <tissue evidence="2">Leaf</tissue>
    </source>
</reference>
<dbReference type="PANTHER" id="PTHR47597">
    <property type="entry name" value="IS A MEMBER OF THE PF|00364 BIOTIN-REQUIRING ENZYMES FAMILY-RELATED"/>
    <property type="match status" value="1"/>
</dbReference>
<dbReference type="FunFam" id="2.40.50.100:FF:000059">
    <property type="entry name" value="Biotin/lipoyl attachment domain-containing protein"/>
    <property type="match status" value="1"/>
</dbReference>
<dbReference type="Pfam" id="PF00364">
    <property type="entry name" value="Biotin_lipoyl"/>
    <property type="match status" value="1"/>
</dbReference>
<dbReference type="SUPFAM" id="SSF51230">
    <property type="entry name" value="Single hybrid motif"/>
    <property type="match status" value="1"/>
</dbReference>
<evidence type="ECO:0000259" key="1">
    <source>
        <dbReference type="Pfam" id="PF00364"/>
    </source>
</evidence>
<dbReference type="InterPro" id="IPR011053">
    <property type="entry name" value="Single_hybrid_motif"/>
</dbReference>
<gene>
    <name evidence="2" type="ORF">SASPL_115776</name>
</gene>
<dbReference type="EMBL" id="PNBA02000005">
    <property type="protein sequence ID" value="KAG6425346.1"/>
    <property type="molecule type" value="Genomic_DNA"/>
</dbReference>
<reference evidence="2" key="1">
    <citation type="submission" date="2018-01" db="EMBL/GenBank/DDBJ databases">
        <authorList>
            <person name="Mao J.F."/>
        </authorList>
    </citation>
    <scope>NUCLEOTIDE SEQUENCE</scope>
    <source>
        <strain evidence="2">Huo1</strain>
        <tissue evidence="2">Leaf</tissue>
    </source>
</reference>
<organism evidence="2">
    <name type="scientific">Salvia splendens</name>
    <name type="common">Scarlet sage</name>
    <dbReference type="NCBI Taxonomy" id="180675"/>
    <lineage>
        <taxon>Eukaryota</taxon>
        <taxon>Viridiplantae</taxon>
        <taxon>Streptophyta</taxon>
        <taxon>Embryophyta</taxon>
        <taxon>Tracheophyta</taxon>
        <taxon>Spermatophyta</taxon>
        <taxon>Magnoliopsida</taxon>
        <taxon>eudicotyledons</taxon>
        <taxon>Gunneridae</taxon>
        <taxon>Pentapetalae</taxon>
        <taxon>asterids</taxon>
        <taxon>lamiids</taxon>
        <taxon>Lamiales</taxon>
        <taxon>Lamiaceae</taxon>
        <taxon>Nepetoideae</taxon>
        <taxon>Mentheae</taxon>
        <taxon>Salviinae</taxon>
        <taxon>Salvia</taxon>
        <taxon>Salvia subgen. Calosphace</taxon>
        <taxon>core Calosphace</taxon>
    </lineage>
</organism>
<dbReference type="InterPro" id="IPR053217">
    <property type="entry name" value="ACC_Biotin_Carrier"/>
</dbReference>
<keyword evidence="3" id="KW-1185">Reference proteome</keyword>
<dbReference type="Gene3D" id="2.40.50.100">
    <property type="match status" value="1"/>
</dbReference>
<evidence type="ECO:0000313" key="3">
    <source>
        <dbReference type="Proteomes" id="UP000298416"/>
    </source>
</evidence>
<sequence length="312" mass="32753">MAACKLSLPLSTPTASPSMLLMFNAVTSHAVPIPFQLCGIGPSGIKIKNLDFGCERPKLTTLQLLHGLRTPRILQVDGLMLLNRPKKSVDAFRTSAIEDGSSLSLTAVKASVGDDSKETVATDAVSPLIPNAFEVESLLTILCDTTSIAEFELKLGGFRLYVSRDLAEQSAPPQIPAPVTAHAVVETSAANGSASSPSLALSVPASAQGGGQSLLDKAADDGLVILQSPRVGNFKRSRTIKGKKAPPSCKEKDEVKEGQVLCYIEQLGGEIPIESDISGEVVKILKKDGEPVGYGDALIAVLPSFPGIKKLQ</sequence>
<proteinExistence type="predicted"/>
<accession>A0A8X8Y350</accession>
<dbReference type="PANTHER" id="PTHR47597:SF1">
    <property type="entry name" value="IS A MEMBER OF THE PF|00364 BIOTIN-REQUIRING ENZYMES FAMILY-RELATED"/>
    <property type="match status" value="1"/>
</dbReference>
<dbReference type="CDD" id="cd06850">
    <property type="entry name" value="biotinyl_domain"/>
    <property type="match status" value="1"/>
</dbReference>
<comment type="caution">
    <text evidence="2">The sequence shown here is derived from an EMBL/GenBank/DDBJ whole genome shotgun (WGS) entry which is preliminary data.</text>
</comment>
<dbReference type="InterPro" id="IPR000089">
    <property type="entry name" value="Biotin_lipoyl"/>
</dbReference>
<name>A0A8X8Y350_SALSN</name>